<sequence>MKINRNVMAATAIAMTAAATFAAQPATAASQIAAVCPTGYLCLQPSASSAKAVLVKQGDSRSFSGGLQVSQVTNQTGVAYCVSSAPYGYTLGARKTVTRTHTVLSVKPAGFCAA</sequence>
<keyword evidence="3" id="KW-1185">Reference proteome</keyword>
<feature type="chain" id="PRO_5046966337" description="Peptidase inhibitor family I36" evidence="1">
    <location>
        <begin position="29"/>
        <end position="114"/>
    </location>
</feature>
<dbReference type="RefSeq" id="WP_344877631.1">
    <property type="nucleotide sequence ID" value="NZ_BAAAZP010000060.1"/>
</dbReference>
<evidence type="ECO:0000313" key="2">
    <source>
        <dbReference type="EMBL" id="GAA3665198.1"/>
    </source>
</evidence>
<evidence type="ECO:0000313" key="3">
    <source>
        <dbReference type="Proteomes" id="UP001500902"/>
    </source>
</evidence>
<name>A0ABP7BMG3_9ACTN</name>
<comment type="caution">
    <text evidence="2">The sequence shown here is derived from an EMBL/GenBank/DDBJ whole genome shotgun (WGS) entry which is preliminary data.</text>
</comment>
<protein>
    <recommendedName>
        <fullName evidence="4">Peptidase inhibitor family I36</fullName>
    </recommendedName>
</protein>
<accession>A0ABP7BMG3</accession>
<dbReference type="Proteomes" id="UP001500902">
    <property type="component" value="Unassembled WGS sequence"/>
</dbReference>
<evidence type="ECO:0008006" key="4">
    <source>
        <dbReference type="Google" id="ProtNLM"/>
    </source>
</evidence>
<evidence type="ECO:0000256" key="1">
    <source>
        <dbReference type="SAM" id="SignalP"/>
    </source>
</evidence>
<reference evidence="3" key="1">
    <citation type="journal article" date="2019" name="Int. J. Syst. Evol. Microbiol.">
        <title>The Global Catalogue of Microorganisms (GCM) 10K type strain sequencing project: providing services to taxonomists for standard genome sequencing and annotation.</title>
        <authorList>
            <consortium name="The Broad Institute Genomics Platform"/>
            <consortium name="The Broad Institute Genome Sequencing Center for Infectious Disease"/>
            <person name="Wu L."/>
            <person name="Ma J."/>
        </authorList>
    </citation>
    <scope>NUCLEOTIDE SEQUENCE [LARGE SCALE GENOMIC DNA]</scope>
    <source>
        <strain evidence="3">JCM 16904</strain>
    </source>
</reference>
<keyword evidence="1" id="KW-0732">Signal</keyword>
<dbReference type="EMBL" id="BAAAZP010000060">
    <property type="protein sequence ID" value="GAA3665198.1"/>
    <property type="molecule type" value="Genomic_DNA"/>
</dbReference>
<proteinExistence type="predicted"/>
<organism evidence="2 3">
    <name type="scientific">Nonomuraea antimicrobica</name>
    <dbReference type="NCBI Taxonomy" id="561173"/>
    <lineage>
        <taxon>Bacteria</taxon>
        <taxon>Bacillati</taxon>
        <taxon>Actinomycetota</taxon>
        <taxon>Actinomycetes</taxon>
        <taxon>Streptosporangiales</taxon>
        <taxon>Streptosporangiaceae</taxon>
        <taxon>Nonomuraea</taxon>
    </lineage>
</organism>
<feature type="signal peptide" evidence="1">
    <location>
        <begin position="1"/>
        <end position="28"/>
    </location>
</feature>
<gene>
    <name evidence="2" type="ORF">GCM10022224_031930</name>
</gene>